<dbReference type="EnsemblFungi" id="EJT76161">
    <property type="protein sequence ID" value="EJT76161"/>
    <property type="gene ID" value="GGTG_06083"/>
</dbReference>
<reference evidence="4" key="1">
    <citation type="submission" date="2010-07" db="EMBL/GenBank/DDBJ databases">
        <title>The genome sequence of Gaeumannomyces graminis var. tritici strain R3-111a-1.</title>
        <authorList>
            <consortium name="The Broad Institute Genome Sequencing Platform"/>
            <person name="Ma L.-J."/>
            <person name="Dead R."/>
            <person name="Young S."/>
            <person name="Zeng Q."/>
            <person name="Koehrsen M."/>
            <person name="Alvarado L."/>
            <person name="Berlin A."/>
            <person name="Chapman S.B."/>
            <person name="Chen Z."/>
            <person name="Freedman E."/>
            <person name="Gellesch M."/>
            <person name="Goldberg J."/>
            <person name="Griggs A."/>
            <person name="Gujja S."/>
            <person name="Heilman E.R."/>
            <person name="Heiman D."/>
            <person name="Hepburn T."/>
            <person name="Howarth C."/>
            <person name="Jen D."/>
            <person name="Larson L."/>
            <person name="Mehta T."/>
            <person name="Neiman D."/>
            <person name="Pearson M."/>
            <person name="Roberts A."/>
            <person name="Saif S."/>
            <person name="Shea T."/>
            <person name="Shenoy N."/>
            <person name="Sisk P."/>
            <person name="Stolte C."/>
            <person name="Sykes S."/>
            <person name="Walk T."/>
            <person name="White J."/>
            <person name="Yandava C."/>
            <person name="Haas B."/>
            <person name="Nusbaum C."/>
            <person name="Birren B."/>
        </authorList>
    </citation>
    <scope>NUCLEOTIDE SEQUENCE [LARGE SCALE GENOMIC DNA]</scope>
    <source>
        <strain evidence="4">R3-111a-1</strain>
    </source>
</reference>
<feature type="compositionally biased region" description="Basic and acidic residues" evidence="1">
    <location>
        <begin position="119"/>
        <end position="128"/>
    </location>
</feature>
<dbReference type="EMBL" id="GL385397">
    <property type="protein sequence ID" value="EJT76161.1"/>
    <property type="molecule type" value="Genomic_DNA"/>
</dbReference>
<evidence type="ECO:0000256" key="1">
    <source>
        <dbReference type="SAM" id="MobiDB-lite"/>
    </source>
</evidence>
<dbReference type="VEuPathDB" id="FungiDB:GGTG_06083"/>
<dbReference type="HOGENOM" id="CLU_1740617_0_0_1"/>
<dbReference type="AlphaFoldDB" id="J3NXS8"/>
<feature type="compositionally biased region" description="Acidic residues" evidence="1">
    <location>
        <begin position="129"/>
        <end position="150"/>
    </location>
</feature>
<dbReference type="RefSeq" id="XP_009222161.1">
    <property type="nucleotide sequence ID" value="XM_009223897.1"/>
</dbReference>
<keyword evidence="4" id="KW-1185">Reference proteome</keyword>
<accession>J3NXS8</accession>
<protein>
    <submittedName>
        <fullName evidence="2 3">Uncharacterized protein</fullName>
    </submittedName>
</protein>
<dbReference type="OrthoDB" id="10658580at2759"/>
<reference evidence="2" key="2">
    <citation type="submission" date="2010-07" db="EMBL/GenBank/DDBJ databases">
        <authorList>
            <consortium name="The Broad Institute Genome Sequencing Platform"/>
            <consortium name="Broad Institute Genome Sequencing Center for Infectious Disease"/>
            <person name="Ma L.-J."/>
            <person name="Dead R."/>
            <person name="Young S."/>
            <person name="Zeng Q."/>
            <person name="Koehrsen M."/>
            <person name="Alvarado L."/>
            <person name="Berlin A."/>
            <person name="Chapman S.B."/>
            <person name="Chen Z."/>
            <person name="Freedman E."/>
            <person name="Gellesch M."/>
            <person name="Goldberg J."/>
            <person name="Griggs A."/>
            <person name="Gujja S."/>
            <person name="Heilman E.R."/>
            <person name="Heiman D."/>
            <person name="Hepburn T."/>
            <person name="Howarth C."/>
            <person name="Jen D."/>
            <person name="Larson L."/>
            <person name="Mehta T."/>
            <person name="Neiman D."/>
            <person name="Pearson M."/>
            <person name="Roberts A."/>
            <person name="Saif S."/>
            <person name="Shea T."/>
            <person name="Shenoy N."/>
            <person name="Sisk P."/>
            <person name="Stolte C."/>
            <person name="Sykes S."/>
            <person name="Walk T."/>
            <person name="White J."/>
            <person name="Yandava C."/>
            <person name="Haas B."/>
            <person name="Nusbaum C."/>
            <person name="Birren B."/>
        </authorList>
    </citation>
    <scope>NUCLEOTIDE SEQUENCE</scope>
    <source>
        <strain evidence="2">R3-111a-1</strain>
    </source>
</reference>
<feature type="region of interest" description="Disordered" evidence="1">
    <location>
        <begin position="78"/>
        <end position="150"/>
    </location>
</feature>
<gene>
    <name evidence="3" type="primary">20346541</name>
    <name evidence="2" type="ORF">GGTG_06083</name>
</gene>
<reference evidence="2" key="3">
    <citation type="submission" date="2010-09" db="EMBL/GenBank/DDBJ databases">
        <title>Annotation of Gaeumannomyces graminis var. tritici R3-111a-1.</title>
        <authorList>
            <consortium name="The Broad Institute Genome Sequencing Platform"/>
            <person name="Ma L.-J."/>
            <person name="Dead R."/>
            <person name="Young S.K."/>
            <person name="Zeng Q."/>
            <person name="Gargeya S."/>
            <person name="Fitzgerald M."/>
            <person name="Haas B."/>
            <person name="Abouelleil A."/>
            <person name="Alvarado L."/>
            <person name="Arachchi H.M."/>
            <person name="Berlin A."/>
            <person name="Brown A."/>
            <person name="Chapman S.B."/>
            <person name="Chen Z."/>
            <person name="Dunbar C."/>
            <person name="Freedman E."/>
            <person name="Gearin G."/>
            <person name="Gellesch M."/>
            <person name="Goldberg J."/>
            <person name="Griggs A."/>
            <person name="Gujja S."/>
            <person name="Heiman D."/>
            <person name="Howarth C."/>
            <person name="Larson L."/>
            <person name="Lui A."/>
            <person name="MacDonald P.J.P."/>
            <person name="Mehta T."/>
            <person name="Montmayeur A."/>
            <person name="Murphy C."/>
            <person name="Neiman D."/>
            <person name="Pearson M."/>
            <person name="Priest M."/>
            <person name="Roberts A."/>
            <person name="Saif S."/>
            <person name="Shea T."/>
            <person name="Shenoy N."/>
            <person name="Sisk P."/>
            <person name="Stolte C."/>
            <person name="Sykes S."/>
            <person name="Yandava C."/>
            <person name="Wortman J."/>
            <person name="Nusbaum C."/>
            <person name="Birren B."/>
        </authorList>
    </citation>
    <scope>NUCLEOTIDE SEQUENCE</scope>
    <source>
        <strain evidence="2">R3-111a-1</strain>
    </source>
</reference>
<dbReference type="Proteomes" id="UP000006039">
    <property type="component" value="Unassembled WGS sequence"/>
</dbReference>
<proteinExistence type="predicted"/>
<sequence length="150" mass="15769">MTRGLAPPGRAAHFTAAHGPTGLCLMHYSEIASIMALAALAAPAAALPTGRGAALEARYIGPHTAVGPYISRNIKKTHNRVKAHNNTVKNNQIKDPEMASTSGKPAQKPAAEPKPATPPKKDSKRDVQPEEAEEEAEEAGVEEEAAGETY</sequence>
<name>J3NXS8_GAET3</name>
<reference evidence="3" key="5">
    <citation type="submission" date="2018-04" db="UniProtKB">
        <authorList>
            <consortium name="EnsemblFungi"/>
        </authorList>
    </citation>
    <scope>IDENTIFICATION</scope>
    <source>
        <strain evidence="3">R3-111a-1</strain>
    </source>
</reference>
<feature type="compositionally biased region" description="Low complexity" evidence="1">
    <location>
        <begin position="104"/>
        <end position="114"/>
    </location>
</feature>
<evidence type="ECO:0000313" key="2">
    <source>
        <dbReference type="EMBL" id="EJT76161.1"/>
    </source>
</evidence>
<dbReference type="GeneID" id="20346541"/>
<organism evidence="2">
    <name type="scientific">Gaeumannomyces tritici (strain R3-111a-1)</name>
    <name type="common">Wheat and barley take-all root rot fungus</name>
    <name type="synonym">Gaeumannomyces graminis var. tritici</name>
    <dbReference type="NCBI Taxonomy" id="644352"/>
    <lineage>
        <taxon>Eukaryota</taxon>
        <taxon>Fungi</taxon>
        <taxon>Dikarya</taxon>
        <taxon>Ascomycota</taxon>
        <taxon>Pezizomycotina</taxon>
        <taxon>Sordariomycetes</taxon>
        <taxon>Sordariomycetidae</taxon>
        <taxon>Magnaporthales</taxon>
        <taxon>Magnaporthaceae</taxon>
        <taxon>Gaeumannomyces</taxon>
    </lineage>
</organism>
<evidence type="ECO:0000313" key="3">
    <source>
        <dbReference type="EnsemblFungi" id="EJT76161"/>
    </source>
</evidence>
<reference evidence="3" key="4">
    <citation type="journal article" date="2015" name="G3 (Bethesda)">
        <title>Genome sequences of three phytopathogenic species of the Magnaporthaceae family of fungi.</title>
        <authorList>
            <person name="Okagaki L.H."/>
            <person name="Nunes C.C."/>
            <person name="Sailsbery J."/>
            <person name="Clay B."/>
            <person name="Brown D."/>
            <person name="John T."/>
            <person name="Oh Y."/>
            <person name="Young N."/>
            <person name="Fitzgerald M."/>
            <person name="Haas B.J."/>
            <person name="Zeng Q."/>
            <person name="Young S."/>
            <person name="Adiconis X."/>
            <person name="Fan L."/>
            <person name="Levin J.Z."/>
            <person name="Mitchell T.K."/>
            <person name="Okubara P.A."/>
            <person name="Farman M.L."/>
            <person name="Kohn L.M."/>
            <person name="Birren B."/>
            <person name="Ma L.-J."/>
            <person name="Dean R.A."/>
        </authorList>
    </citation>
    <scope>NUCLEOTIDE SEQUENCE</scope>
    <source>
        <strain evidence="3">R3-111a-1</strain>
    </source>
</reference>
<evidence type="ECO:0000313" key="4">
    <source>
        <dbReference type="Proteomes" id="UP000006039"/>
    </source>
</evidence>
<dbReference type="eggNOG" id="ENOG502REXY">
    <property type="taxonomic scope" value="Eukaryota"/>
</dbReference>